<dbReference type="EMBL" id="JABCRI010000002">
    <property type="protein sequence ID" value="KAF8410678.1"/>
    <property type="molecule type" value="Genomic_DNA"/>
</dbReference>
<dbReference type="PANTHER" id="PTHR11614">
    <property type="entry name" value="PHOSPHOLIPASE-RELATED"/>
    <property type="match status" value="1"/>
</dbReference>
<organism evidence="2 3">
    <name type="scientific">Tetracentron sinense</name>
    <name type="common">Spur-leaf</name>
    <dbReference type="NCBI Taxonomy" id="13715"/>
    <lineage>
        <taxon>Eukaryota</taxon>
        <taxon>Viridiplantae</taxon>
        <taxon>Streptophyta</taxon>
        <taxon>Embryophyta</taxon>
        <taxon>Tracheophyta</taxon>
        <taxon>Spermatophyta</taxon>
        <taxon>Magnoliopsida</taxon>
        <taxon>Trochodendrales</taxon>
        <taxon>Trochodendraceae</taxon>
        <taxon>Tetracentron</taxon>
    </lineage>
</organism>
<dbReference type="Gene3D" id="3.40.50.1820">
    <property type="entry name" value="alpha/beta hydrolase"/>
    <property type="match status" value="1"/>
</dbReference>
<name>A0A834ZSY2_TETSI</name>
<dbReference type="OrthoDB" id="2498029at2759"/>
<evidence type="ECO:0000259" key="1">
    <source>
        <dbReference type="Pfam" id="PF12146"/>
    </source>
</evidence>
<comment type="caution">
    <text evidence="2">The sequence shown here is derived from an EMBL/GenBank/DDBJ whole genome shotgun (WGS) entry which is preliminary data.</text>
</comment>
<dbReference type="SUPFAM" id="SSF53474">
    <property type="entry name" value="alpha/beta-Hydrolases"/>
    <property type="match status" value="1"/>
</dbReference>
<dbReference type="OMA" id="RSYKEEW"/>
<keyword evidence="3" id="KW-1185">Reference proteome</keyword>
<dbReference type="InterPro" id="IPR000073">
    <property type="entry name" value="AB_hydrolase_1"/>
</dbReference>
<protein>
    <recommendedName>
        <fullName evidence="1">Serine aminopeptidase S33 domain-containing protein</fullName>
    </recommendedName>
</protein>
<dbReference type="Proteomes" id="UP000655225">
    <property type="component" value="Unassembled WGS sequence"/>
</dbReference>
<dbReference type="InterPro" id="IPR022742">
    <property type="entry name" value="Hydrolase_4"/>
</dbReference>
<feature type="domain" description="Serine aminopeptidase S33" evidence="1">
    <location>
        <begin position="56"/>
        <end position="295"/>
    </location>
</feature>
<dbReference type="PRINTS" id="PR00111">
    <property type="entry name" value="ABHYDROLASE"/>
</dbReference>
<evidence type="ECO:0000313" key="2">
    <source>
        <dbReference type="EMBL" id="KAF8410678.1"/>
    </source>
</evidence>
<proteinExistence type="predicted"/>
<dbReference type="Pfam" id="PF12146">
    <property type="entry name" value="Hydrolase_4"/>
    <property type="match status" value="1"/>
</dbReference>
<dbReference type="FunFam" id="3.40.50.1820:FF:000132">
    <property type="entry name" value="caffeoylshikimate esterase"/>
    <property type="match status" value="1"/>
</dbReference>
<accession>A0A834ZSY2</accession>
<sequence length="326" mass="36574">MDHPIHQANENSPFGDLTREEFYRKNHVLHHESFMLNSRNMKIFTQSWRPDSTAPLKGLVAMVHGYISDSSWILQLTAVAIAKAGFYVCALDLQGHGYSEGIPGHIPDIQLVIHDCIQFFDSARSNYPKLPAFLYGESLGGAIAILICIKQEGKWSGLVLNGAMCGVSAKFKPAWALEKLLPVVAYLAPTWRVVITKPLASKSFKEEWKRKLVARNPNRRSYGKPPAATALEFLKVCEVIRKKCQELELPMLVVHGEDDSVCDSESARLVYKLVASKDKTLNIFPGMWHQLIGEPKESVELVFGTILSWLGDRADKVLINTNRLFI</sequence>
<reference evidence="2 3" key="1">
    <citation type="submission" date="2020-04" db="EMBL/GenBank/DDBJ databases">
        <title>Plant Genome Project.</title>
        <authorList>
            <person name="Zhang R.-G."/>
        </authorList>
    </citation>
    <scope>NUCLEOTIDE SEQUENCE [LARGE SCALE GENOMIC DNA]</scope>
    <source>
        <strain evidence="2">YNK0</strain>
        <tissue evidence="2">Leaf</tissue>
    </source>
</reference>
<dbReference type="InterPro" id="IPR051044">
    <property type="entry name" value="MAG_DAG_Lipase"/>
</dbReference>
<evidence type="ECO:0000313" key="3">
    <source>
        <dbReference type="Proteomes" id="UP000655225"/>
    </source>
</evidence>
<dbReference type="InterPro" id="IPR029058">
    <property type="entry name" value="AB_hydrolase_fold"/>
</dbReference>
<dbReference type="AlphaFoldDB" id="A0A834ZSY2"/>
<gene>
    <name evidence="2" type="ORF">HHK36_003211</name>
</gene>